<feature type="compositionally biased region" description="Low complexity" evidence="5">
    <location>
        <begin position="98"/>
        <end position="114"/>
    </location>
</feature>
<evidence type="ECO:0000259" key="6">
    <source>
        <dbReference type="PROSITE" id="PS50178"/>
    </source>
</evidence>
<dbReference type="Proteomes" id="UP000053820">
    <property type="component" value="Unassembled WGS sequence"/>
</dbReference>
<feature type="compositionally biased region" description="Gly residues" evidence="5">
    <location>
        <begin position="534"/>
        <end position="545"/>
    </location>
</feature>
<dbReference type="InterPro" id="IPR052727">
    <property type="entry name" value="Rab4/Rab5_effector"/>
</dbReference>
<feature type="compositionally biased region" description="Pro residues" evidence="5">
    <location>
        <begin position="86"/>
        <end position="97"/>
    </location>
</feature>
<sequence>METPPHVPYQAYRSKRHSRTVSTLPLLPNVAPPTISRPSSVISTASISIPPALNPQSEFFDTEKVSTDYPGVVAIVPHKTPVVDLVPPPTKDLPLPPSTNGSSVSVDSSPNTSPDDNETHDAPPAEYQPTMTNNKPPSINGKSKEVDSSSTSPSTKQSTPKKTSTFRRVPGRPSATRSPLPSSPLRLSEPHSRVPSTSSTSTRQFDQAPRSPALHSRVTSLSSVISDDKPHSSPPTADTSNATPRHHHSHSSTLVVPQPQSQTFAGTIQPPPRSSSMLSPPRPPPKSISPASTSLSLTPSPSPFTSPAASNPALPHHPAPPRPSAPYRPGFQPKGVYRPRTDEFAESRRARKDEGRVERTKLERRLEKLIALHFPLPDASGSGSGPATSSAGLGKAHAPGLGKGQGERRASLFDLASFDFGSLMNVDAGELWKGVLHSQTLQGPKSDIRAAEQRITPWQEDSAVSKCPLCTASFHPLTNRKHHCRLCGQIICSLPPKQPQRPEVCSVLFVVDTQTRRIEEVGEGVDYGVRRRGGSVGGKGTGGKGAKGKGKEVEEDEEKFLKGVRICRSCRPVLAREQYYQEVARVPGFVRLYEAFVELEKDIEESLPQFQELLLTLNTDSPPTKEASLARKRLLDAFAAYDALSKRIRALPCPPGSSQDRVQHAISTRAGLFLQKHMFPLQSLPKPKPTSSQGQGQGQTPLIDPTSSLAHALQPLLEQEALLESFVAEATAQRKFEDAKTLRANLAEIRGEIERMVENGEGRIG</sequence>
<feature type="domain" description="FYVE-type" evidence="6">
    <location>
        <begin position="461"/>
        <end position="575"/>
    </location>
</feature>
<dbReference type="InterPro" id="IPR017455">
    <property type="entry name" value="Znf_FYVE-rel"/>
</dbReference>
<gene>
    <name evidence="7" type="ORF">HYDPIDRAFT_29511</name>
</gene>
<evidence type="ECO:0000256" key="5">
    <source>
        <dbReference type="SAM" id="MobiDB-lite"/>
    </source>
</evidence>
<dbReference type="PROSITE" id="PS50178">
    <property type="entry name" value="ZF_FYVE"/>
    <property type="match status" value="1"/>
</dbReference>
<evidence type="ECO:0000313" key="8">
    <source>
        <dbReference type="Proteomes" id="UP000053820"/>
    </source>
</evidence>
<dbReference type="PANTHER" id="PTHR13510:SF44">
    <property type="entry name" value="RABENOSYN-5"/>
    <property type="match status" value="1"/>
</dbReference>
<name>A0A0C9W7N5_9AGAM</name>
<feature type="compositionally biased region" description="Low complexity" evidence="5">
    <location>
        <begin position="148"/>
        <end position="163"/>
    </location>
</feature>
<dbReference type="Gene3D" id="3.30.40.10">
    <property type="entry name" value="Zinc/RING finger domain, C3HC4 (zinc finger)"/>
    <property type="match status" value="1"/>
</dbReference>
<feature type="region of interest" description="Disordered" evidence="5">
    <location>
        <begin position="82"/>
        <end position="359"/>
    </location>
</feature>
<feature type="compositionally biased region" description="Low complexity" evidence="5">
    <location>
        <begin position="288"/>
        <end position="314"/>
    </location>
</feature>
<reference evidence="7 8" key="1">
    <citation type="submission" date="2014-04" db="EMBL/GenBank/DDBJ databases">
        <title>Evolutionary Origins and Diversification of the Mycorrhizal Mutualists.</title>
        <authorList>
            <consortium name="DOE Joint Genome Institute"/>
            <consortium name="Mycorrhizal Genomics Consortium"/>
            <person name="Kohler A."/>
            <person name="Kuo A."/>
            <person name="Nagy L.G."/>
            <person name="Floudas D."/>
            <person name="Copeland A."/>
            <person name="Barry K.W."/>
            <person name="Cichocki N."/>
            <person name="Veneault-Fourrey C."/>
            <person name="LaButti K."/>
            <person name="Lindquist E.A."/>
            <person name="Lipzen A."/>
            <person name="Lundell T."/>
            <person name="Morin E."/>
            <person name="Murat C."/>
            <person name="Riley R."/>
            <person name="Ohm R."/>
            <person name="Sun H."/>
            <person name="Tunlid A."/>
            <person name="Henrissat B."/>
            <person name="Grigoriev I.V."/>
            <person name="Hibbett D.S."/>
            <person name="Martin F."/>
        </authorList>
    </citation>
    <scope>NUCLEOTIDE SEQUENCE [LARGE SCALE GENOMIC DNA]</scope>
    <source>
        <strain evidence="7 8">MD-312</strain>
    </source>
</reference>
<evidence type="ECO:0000256" key="4">
    <source>
        <dbReference type="PROSITE-ProRule" id="PRU00091"/>
    </source>
</evidence>
<keyword evidence="2 4" id="KW-0863">Zinc-finger</keyword>
<dbReference type="InterPro" id="IPR013083">
    <property type="entry name" value="Znf_RING/FYVE/PHD"/>
</dbReference>
<dbReference type="AlphaFoldDB" id="A0A0C9W7N5"/>
<dbReference type="SUPFAM" id="SSF140125">
    <property type="entry name" value="Rabenosyn-5 Rab-binding domain-like"/>
    <property type="match status" value="1"/>
</dbReference>
<dbReference type="InterPro" id="IPR011011">
    <property type="entry name" value="Znf_FYVE_PHD"/>
</dbReference>
<evidence type="ECO:0000256" key="2">
    <source>
        <dbReference type="ARBA" id="ARBA00022771"/>
    </source>
</evidence>
<evidence type="ECO:0000256" key="3">
    <source>
        <dbReference type="ARBA" id="ARBA00022833"/>
    </source>
</evidence>
<feature type="compositionally biased region" description="Polar residues" evidence="5">
    <location>
        <begin position="129"/>
        <end position="141"/>
    </location>
</feature>
<feature type="region of interest" description="Disordered" evidence="5">
    <location>
        <begin position="683"/>
        <end position="705"/>
    </location>
</feature>
<dbReference type="InterPro" id="IPR036531">
    <property type="entry name" value="Rbsn_Rab-bd_sf"/>
</dbReference>
<dbReference type="PANTHER" id="PTHR13510">
    <property type="entry name" value="FYVE-FINGER-CONTAINING RAB5 EFFECTOR PROTEIN RABENOSYN-5-RELATED"/>
    <property type="match status" value="1"/>
</dbReference>
<evidence type="ECO:0000256" key="1">
    <source>
        <dbReference type="ARBA" id="ARBA00022723"/>
    </source>
</evidence>
<proteinExistence type="predicted"/>
<feature type="compositionally biased region" description="Pro residues" evidence="5">
    <location>
        <begin position="315"/>
        <end position="326"/>
    </location>
</feature>
<dbReference type="Pfam" id="PF01363">
    <property type="entry name" value="FYVE"/>
    <property type="match status" value="1"/>
</dbReference>
<feature type="compositionally biased region" description="Low complexity" evidence="5">
    <location>
        <begin position="379"/>
        <end position="394"/>
    </location>
</feature>
<accession>A0A0C9W7N5</accession>
<dbReference type="EMBL" id="KN839851">
    <property type="protein sequence ID" value="KIJ63248.1"/>
    <property type="molecule type" value="Genomic_DNA"/>
</dbReference>
<feature type="compositionally biased region" description="Basic and acidic residues" evidence="5">
    <location>
        <begin position="339"/>
        <end position="359"/>
    </location>
</feature>
<dbReference type="Gene3D" id="4.10.860.20">
    <property type="entry name" value="Rabenosyn, Rab binding domain"/>
    <property type="match status" value="1"/>
</dbReference>
<feature type="compositionally biased region" description="Low complexity" evidence="5">
    <location>
        <begin position="172"/>
        <end position="187"/>
    </location>
</feature>
<dbReference type="SUPFAM" id="SSF57903">
    <property type="entry name" value="FYVE/PHD zinc finger"/>
    <property type="match status" value="1"/>
</dbReference>
<feature type="region of interest" description="Disordered" evidence="5">
    <location>
        <begin position="532"/>
        <end position="551"/>
    </location>
</feature>
<dbReference type="GO" id="GO:0008270">
    <property type="term" value="F:zinc ion binding"/>
    <property type="evidence" value="ECO:0007669"/>
    <property type="project" value="UniProtKB-KW"/>
</dbReference>
<evidence type="ECO:0000313" key="7">
    <source>
        <dbReference type="EMBL" id="KIJ63248.1"/>
    </source>
</evidence>
<keyword evidence="8" id="KW-1185">Reference proteome</keyword>
<keyword evidence="1" id="KW-0479">Metal-binding</keyword>
<organism evidence="7 8">
    <name type="scientific">Hydnomerulius pinastri MD-312</name>
    <dbReference type="NCBI Taxonomy" id="994086"/>
    <lineage>
        <taxon>Eukaryota</taxon>
        <taxon>Fungi</taxon>
        <taxon>Dikarya</taxon>
        <taxon>Basidiomycota</taxon>
        <taxon>Agaricomycotina</taxon>
        <taxon>Agaricomycetes</taxon>
        <taxon>Agaricomycetidae</taxon>
        <taxon>Boletales</taxon>
        <taxon>Boletales incertae sedis</taxon>
        <taxon>Leucogyrophana</taxon>
    </lineage>
</organism>
<dbReference type="CDD" id="cd15737">
    <property type="entry name" value="FYVE2_Vac1p_like"/>
    <property type="match status" value="1"/>
</dbReference>
<feature type="region of interest" description="Disordered" evidence="5">
    <location>
        <begin position="376"/>
        <end position="406"/>
    </location>
</feature>
<keyword evidence="3" id="KW-0862">Zinc</keyword>
<feature type="compositionally biased region" description="Polar residues" evidence="5">
    <location>
        <begin position="234"/>
        <end position="243"/>
    </location>
</feature>
<feature type="compositionally biased region" description="Polar residues" evidence="5">
    <location>
        <begin position="251"/>
        <end position="266"/>
    </location>
</feature>
<dbReference type="OrthoDB" id="166134at2759"/>
<protein>
    <recommendedName>
        <fullName evidence="6">FYVE-type domain-containing protein</fullName>
    </recommendedName>
</protein>
<dbReference type="Pfam" id="PF11464">
    <property type="entry name" value="Rbsn"/>
    <property type="match status" value="1"/>
</dbReference>
<dbReference type="InterPro" id="IPR021565">
    <property type="entry name" value="Rbsn_Rab-bd"/>
</dbReference>
<dbReference type="HOGENOM" id="CLU_015191_0_0_1"/>
<dbReference type="SMART" id="SM00064">
    <property type="entry name" value="FYVE"/>
    <property type="match status" value="1"/>
</dbReference>
<dbReference type="InterPro" id="IPR000306">
    <property type="entry name" value="Znf_FYVE"/>
</dbReference>